<sequence>VPLYGQSEAPGAAPSIPPQHPNLSSNMASFLRSASRVRPHLSQNITRTSCIRVARLTSPTSTKQATAAAAVAPQEPDASEQPFFPDEPSGPTIRTEIPGPQSIEAIKKLTNVFDTRSLNMMANYQNSYGN</sequence>
<evidence type="ECO:0000313" key="1">
    <source>
        <dbReference type="EMBL" id="KAK3044604.1"/>
    </source>
</evidence>
<feature type="non-terminal residue" evidence="1">
    <location>
        <position position="1"/>
    </location>
</feature>
<accession>A0ACC3CUA5</accession>
<name>A0ACC3CUA5_9PEZI</name>
<keyword evidence="2" id="KW-1185">Reference proteome</keyword>
<evidence type="ECO:0000313" key="2">
    <source>
        <dbReference type="Proteomes" id="UP001186974"/>
    </source>
</evidence>
<organism evidence="1 2">
    <name type="scientific">Coniosporium uncinatum</name>
    <dbReference type="NCBI Taxonomy" id="93489"/>
    <lineage>
        <taxon>Eukaryota</taxon>
        <taxon>Fungi</taxon>
        <taxon>Dikarya</taxon>
        <taxon>Ascomycota</taxon>
        <taxon>Pezizomycotina</taxon>
        <taxon>Dothideomycetes</taxon>
        <taxon>Dothideomycetes incertae sedis</taxon>
        <taxon>Coniosporium</taxon>
    </lineage>
</organism>
<comment type="caution">
    <text evidence="1">The sequence shown here is derived from an EMBL/GenBank/DDBJ whole genome shotgun (WGS) entry which is preliminary data.</text>
</comment>
<protein>
    <submittedName>
        <fullName evidence="1">Uncharacterized protein</fullName>
    </submittedName>
</protein>
<reference evidence="1" key="1">
    <citation type="submission" date="2024-09" db="EMBL/GenBank/DDBJ databases">
        <title>Black Yeasts Isolated from many extreme environments.</title>
        <authorList>
            <person name="Coleine C."/>
            <person name="Stajich J.E."/>
            <person name="Selbmann L."/>
        </authorList>
    </citation>
    <scope>NUCLEOTIDE SEQUENCE</scope>
    <source>
        <strain evidence="1">CCFEE 5737</strain>
    </source>
</reference>
<dbReference type="Proteomes" id="UP001186974">
    <property type="component" value="Unassembled WGS sequence"/>
</dbReference>
<dbReference type="EMBL" id="JAWDJW010011713">
    <property type="protein sequence ID" value="KAK3044604.1"/>
    <property type="molecule type" value="Genomic_DNA"/>
</dbReference>
<gene>
    <name evidence="1" type="ORF">LTS18_000828</name>
</gene>
<proteinExistence type="predicted"/>